<feature type="compositionally biased region" description="Acidic residues" evidence="1">
    <location>
        <begin position="291"/>
        <end position="309"/>
    </location>
</feature>
<feature type="region of interest" description="Disordered" evidence="1">
    <location>
        <begin position="352"/>
        <end position="377"/>
    </location>
</feature>
<dbReference type="OrthoDB" id="8946276at2759"/>
<protein>
    <submittedName>
        <fullName evidence="2">Uncharacterized protein</fullName>
    </submittedName>
</protein>
<proteinExistence type="predicted"/>
<feature type="region of interest" description="Disordered" evidence="1">
    <location>
        <begin position="273"/>
        <end position="333"/>
    </location>
</feature>
<reference evidence="2" key="1">
    <citation type="journal article" date="2023" name="Science">
        <title>Genome structures resolve the early diversification of teleost fishes.</title>
        <authorList>
            <person name="Parey E."/>
            <person name="Louis A."/>
            <person name="Montfort J."/>
            <person name="Bouchez O."/>
            <person name="Roques C."/>
            <person name="Iampietro C."/>
            <person name="Lluch J."/>
            <person name="Castinel A."/>
            <person name="Donnadieu C."/>
            <person name="Desvignes T."/>
            <person name="Floi Bucao C."/>
            <person name="Jouanno E."/>
            <person name="Wen M."/>
            <person name="Mejri S."/>
            <person name="Dirks R."/>
            <person name="Jansen H."/>
            <person name="Henkel C."/>
            <person name="Chen W.J."/>
            <person name="Zahm M."/>
            <person name="Cabau C."/>
            <person name="Klopp C."/>
            <person name="Thompson A.W."/>
            <person name="Robinson-Rechavi M."/>
            <person name="Braasch I."/>
            <person name="Lecointre G."/>
            <person name="Bobe J."/>
            <person name="Postlethwait J.H."/>
            <person name="Berthelot C."/>
            <person name="Roest Crollius H."/>
            <person name="Guiguen Y."/>
        </authorList>
    </citation>
    <scope>NUCLEOTIDE SEQUENCE</scope>
    <source>
        <strain evidence="2">Concon-B</strain>
    </source>
</reference>
<dbReference type="PANTHER" id="PTHR38654:SF1">
    <property type="entry name" value="BUCKY BALL"/>
    <property type="match status" value="1"/>
</dbReference>
<dbReference type="EMBL" id="JAFJMO010000004">
    <property type="protein sequence ID" value="KAJ8279932.1"/>
    <property type="molecule type" value="Genomic_DNA"/>
</dbReference>
<sequence>MRRMRRRKEDEEEEFALHCVPEKLSSTQTDGHGCSGDVGSKVVCGVQVQTESMQVQQPGPTADTEGPCKKTAALSRPSPESPASRLSSWLAEDGAREQSGYELPKAPPTRSADAAGTRADVPEKPAAEPEDPPYRILRLPCDKATTAGLLQKDDPLWYMDSLSTLLPPHAYLSSFGNAAAYYYSYYPAVAQERQSVLSPSLDELSSRDEMFSTDLEDMDVMSGHVYTGGRLAQAPRESPDPKAGAARTECRVCPKVPTCATCGTCLARQTRKSKARYAHGTRDRRAKGAEDTDEGAAEEDEDEEEEEEEGRPQSAETRLRGQEGPVEMAASLPEAFAAAPRLAARQNEIQEGRLLRARRRSGLPGGGSRLPAGDGML</sequence>
<dbReference type="AlphaFoldDB" id="A0A9Q1I2L9"/>
<dbReference type="Proteomes" id="UP001152803">
    <property type="component" value="Unassembled WGS sequence"/>
</dbReference>
<accession>A0A9Q1I2L9</accession>
<name>A0A9Q1I2L9_CONCO</name>
<keyword evidence="3" id="KW-1185">Reference proteome</keyword>
<organism evidence="2 3">
    <name type="scientific">Conger conger</name>
    <name type="common">Conger eel</name>
    <name type="synonym">Muraena conger</name>
    <dbReference type="NCBI Taxonomy" id="82655"/>
    <lineage>
        <taxon>Eukaryota</taxon>
        <taxon>Metazoa</taxon>
        <taxon>Chordata</taxon>
        <taxon>Craniata</taxon>
        <taxon>Vertebrata</taxon>
        <taxon>Euteleostomi</taxon>
        <taxon>Actinopterygii</taxon>
        <taxon>Neopterygii</taxon>
        <taxon>Teleostei</taxon>
        <taxon>Anguilliformes</taxon>
        <taxon>Congridae</taxon>
        <taxon>Conger</taxon>
    </lineage>
</organism>
<feature type="compositionally biased region" description="Basic and acidic residues" evidence="1">
    <location>
        <begin position="280"/>
        <end position="290"/>
    </location>
</feature>
<evidence type="ECO:0000313" key="2">
    <source>
        <dbReference type="EMBL" id="KAJ8279932.1"/>
    </source>
</evidence>
<feature type="region of interest" description="Disordered" evidence="1">
    <location>
        <begin position="51"/>
        <end position="135"/>
    </location>
</feature>
<evidence type="ECO:0000313" key="3">
    <source>
        <dbReference type="Proteomes" id="UP001152803"/>
    </source>
</evidence>
<dbReference type="PANTHER" id="PTHR38654">
    <property type="entry name" value="BUCKY BALL-RELATED"/>
    <property type="match status" value="1"/>
</dbReference>
<dbReference type="InterPro" id="IPR053309">
    <property type="entry name" value="Balbiani_Body_Formation"/>
</dbReference>
<comment type="caution">
    <text evidence="2">The sequence shown here is derived from an EMBL/GenBank/DDBJ whole genome shotgun (WGS) entry which is preliminary data.</text>
</comment>
<evidence type="ECO:0000256" key="1">
    <source>
        <dbReference type="SAM" id="MobiDB-lite"/>
    </source>
</evidence>
<gene>
    <name evidence="2" type="ORF">COCON_G00069980</name>
</gene>